<dbReference type="Gene3D" id="2.40.50.140">
    <property type="entry name" value="Nucleic acid-binding proteins"/>
    <property type="match status" value="3"/>
</dbReference>
<keyword evidence="3" id="KW-0547">Nucleotide-binding</keyword>
<proteinExistence type="predicted"/>
<dbReference type="InterPro" id="IPR004365">
    <property type="entry name" value="NA-bd_OB_tRNA"/>
</dbReference>
<dbReference type="GO" id="GO:0000724">
    <property type="term" value="P:double-strand break repair via homologous recombination"/>
    <property type="evidence" value="ECO:0007669"/>
    <property type="project" value="TreeGrafter"/>
</dbReference>
<accession>F7XMI1</accession>
<dbReference type="InterPro" id="IPR012340">
    <property type="entry name" value="NA-bd_OB-fold"/>
</dbReference>
<dbReference type="NCBIfam" id="NF012035">
    <property type="entry name" value="PRK15491.1"/>
    <property type="match status" value="1"/>
</dbReference>
<protein>
    <submittedName>
        <fullName evidence="3">Nucleic acid binding OB-fold tRNA/helicase-type</fullName>
    </submittedName>
</protein>
<dbReference type="AlphaFoldDB" id="F7XMI1"/>
<dbReference type="PANTHER" id="PTHR13356:SF0">
    <property type="entry name" value="SOSS COMPLEX SUBUNIT B HOMOLOG"/>
    <property type="match status" value="1"/>
</dbReference>
<reference evidence="3" key="1">
    <citation type="submission" date="2010-07" db="EMBL/GenBank/DDBJ databases">
        <title>The complete genome of Methanosalsum zhilinae DSM 4017.</title>
        <authorList>
            <consortium name="US DOE Joint Genome Institute (JGI-PGF)"/>
            <person name="Lucas S."/>
            <person name="Copeland A."/>
            <person name="Lapidus A."/>
            <person name="Glavina del Rio T."/>
            <person name="Dalin E."/>
            <person name="Tice H."/>
            <person name="Bruce D."/>
            <person name="Goodwin L."/>
            <person name="Pitluck S."/>
            <person name="Kyrpides N."/>
            <person name="Mavromatis K."/>
            <person name="Ovchinnikova G."/>
            <person name="Daligault H."/>
            <person name="Detter J.C."/>
            <person name="Han C."/>
            <person name="Tapia R."/>
            <person name="Larimer F."/>
            <person name="Land M."/>
            <person name="Hauser L."/>
            <person name="Markowitz V."/>
            <person name="Cheng J.-F."/>
            <person name="Hugenholtz P."/>
            <person name="Woyke T."/>
            <person name="Wu D."/>
            <person name="Spring S."/>
            <person name="Schueler E."/>
            <person name="Brambilla E."/>
            <person name="Klenk H.-P."/>
            <person name="Eisen J.A."/>
        </authorList>
    </citation>
    <scope>NUCLEOTIDE SEQUENCE</scope>
    <source>
        <strain evidence="3">DSM 4017</strain>
    </source>
</reference>
<dbReference type="CDD" id="cd04491">
    <property type="entry name" value="SoSSB_OBF"/>
    <property type="match status" value="3"/>
</dbReference>
<organism evidence="3 4">
    <name type="scientific">Methanosalsum zhilinae (strain DSM 4017 / NBRC 107636 / OCM 62 / WeN5)</name>
    <name type="common">Methanohalophilus zhilinae</name>
    <dbReference type="NCBI Taxonomy" id="679901"/>
    <lineage>
        <taxon>Archaea</taxon>
        <taxon>Methanobacteriati</taxon>
        <taxon>Methanobacteriota</taxon>
        <taxon>Stenosarchaea group</taxon>
        <taxon>Methanomicrobia</taxon>
        <taxon>Methanosarcinales</taxon>
        <taxon>Methanosarcinaceae</taxon>
        <taxon>Methanosalsum</taxon>
    </lineage>
</organism>
<feature type="domain" description="OB" evidence="2">
    <location>
        <begin position="83"/>
        <end position="150"/>
    </location>
</feature>
<dbReference type="KEGG" id="mzh:Mzhil_0023"/>
<dbReference type="STRING" id="679901.Mzhil_0023"/>
<evidence type="ECO:0000259" key="2">
    <source>
        <dbReference type="Pfam" id="PF01336"/>
    </source>
</evidence>
<gene>
    <name evidence="3" type="ordered locus">Mzhil_0023</name>
</gene>
<dbReference type="Pfam" id="PF01336">
    <property type="entry name" value="tRNA_anti-codon"/>
    <property type="match status" value="2"/>
</dbReference>
<keyword evidence="3" id="KW-0347">Helicase</keyword>
<dbReference type="GO" id="GO:0010212">
    <property type="term" value="P:response to ionizing radiation"/>
    <property type="evidence" value="ECO:0007669"/>
    <property type="project" value="TreeGrafter"/>
</dbReference>
<keyword evidence="3" id="KW-0067">ATP-binding</keyword>
<keyword evidence="4" id="KW-1185">Reference proteome</keyword>
<dbReference type="HOGENOM" id="CLU_043913_0_0_2"/>
<name>F7XMI1_METZD</name>
<keyword evidence="1" id="KW-0238">DNA-binding</keyword>
<dbReference type="InterPro" id="IPR051231">
    <property type="entry name" value="SOSS-B"/>
</dbReference>
<dbReference type="SUPFAM" id="SSF50249">
    <property type="entry name" value="Nucleic acid-binding proteins"/>
    <property type="match status" value="3"/>
</dbReference>
<dbReference type="EMBL" id="CP002101">
    <property type="protein sequence ID" value="AEH59904.1"/>
    <property type="molecule type" value="Genomic_DNA"/>
</dbReference>
<evidence type="ECO:0000313" key="3">
    <source>
        <dbReference type="EMBL" id="AEH59904.1"/>
    </source>
</evidence>
<keyword evidence="3" id="KW-0378">Hydrolase</keyword>
<evidence type="ECO:0000256" key="1">
    <source>
        <dbReference type="ARBA" id="ARBA00023125"/>
    </source>
</evidence>
<sequence>MENMDEINSIYEKVSKVISRDEYIERVNEKVEQMSGLCDEKTAAMLVAHDLGASDAGQNTVKIAEITPDSGIVNFIGKVISVFDSREFKRNDGTTGKVGNIVVGDETGTIRLTLWDDRAELINSGNIEIGQCLKISGYVKEGYTGLEVNIGDNNMISESDEMVDIKLSSTSISDIKDGMGDINLYGKVLDKWDIREFNRRDGSKGRVCNILIGDSSGKIRLTLWDEKADFAEKIKAGDTVEIINGYARENNFNQEVEIQIGSYGLIKKSDRNVEFRESFTPIADIVAGDLFSIKGHVSGIDEIKEFSRQDGTQDMVANIYVSDETGRIRLALWGEHANTVNDIDIDSRIEVIDAYSKYGLKDEIELNVGNRSKIIVM</sequence>
<dbReference type="PANTHER" id="PTHR13356">
    <property type="entry name" value="OB FOLD NUCLEIC ACID BINDING PROTEIN-RELATED"/>
    <property type="match status" value="1"/>
</dbReference>
<dbReference type="Proteomes" id="UP000006622">
    <property type="component" value="Chromosome"/>
</dbReference>
<evidence type="ECO:0000313" key="4">
    <source>
        <dbReference type="Proteomes" id="UP000006622"/>
    </source>
</evidence>
<dbReference type="GO" id="GO:0004386">
    <property type="term" value="F:helicase activity"/>
    <property type="evidence" value="ECO:0007669"/>
    <property type="project" value="UniProtKB-KW"/>
</dbReference>
<dbReference type="GO" id="GO:0003677">
    <property type="term" value="F:DNA binding"/>
    <property type="evidence" value="ECO:0007669"/>
    <property type="project" value="UniProtKB-KW"/>
</dbReference>
<feature type="domain" description="OB" evidence="2">
    <location>
        <begin position="186"/>
        <end position="263"/>
    </location>
</feature>